<protein>
    <submittedName>
        <fullName evidence="1">Uncharacterized protein</fullName>
    </submittedName>
</protein>
<comment type="caution">
    <text evidence="1">The sequence shown here is derived from an EMBL/GenBank/DDBJ whole genome shotgun (WGS) entry which is preliminary data.</text>
</comment>
<evidence type="ECO:0000313" key="1">
    <source>
        <dbReference type="EMBL" id="TEB20779.1"/>
    </source>
</evidence>
<reference evidence="1 2" key="1">
    <citation type="journal article" date="2019" name="Nat. Ecol. Evol.">
        <title>Megaphylogeny resolves global patterns of mushroom evolution.</title>
        <authorList>
            <person name="Varga T."/>
            <person name="Krizsan K."/>
            <person name="Foldi C."/>
            <person name="Dima B."/>
            <person name="Sanchez-Garcia M."/>
            <person name="Sanchez-Ramirez S."/>
            <person name="Szollosi G.J."/>
            <person name="Szarkandi J.G."/>
            <person name="Papp V."/>
            <person name="Albert L."/>
            <person name="Andreopoulos W."/>
            <person name="Angelini C."/>
            <person name="Antonin V."/>
            <person name="Barry K.W."/>
            <person name="Bougher N.L."/>
            <person name="Buchanan P."/>
            <person name="Buyck B."/>
            <person name="Bense V."/>
            <person name="Catcheside P."/>
            <person name="Chovatia M."/>
            <person name="Cooper J."/>
            <person name="Damon W."/>
            <person name="Desjardin D."/>
            <person name="Finy P."/>
            <person name="Geml J."/>
            <person name="Haridas S."/>
            <person name="Hughes K."/>
            <person name="Justo A."/>
            <person name="Karasinski D."/>
            <person name="Kautmanova I."/>
            <person name="Kiss B."/>
            <person name="Kocsube S."/>
            <person name="Kotiranta H."/>
            <person name="LaButti K.M."/>
            <person name="Lechner B.E."/>
            <person name="Liimatainen K."/>
            <person name="Lipzen A."/>
            <person name="Lukacs Z."/>
            <person name="Mihaltcheva S."/>
            <person name="Morgado L.N."/>
            <person name="Niskanen T."/>
            <person name="Noordeloos M.E."/>
            <person name="Ohm R.A."/>
            <person name="Ortiz-Santana B."/>
            <person name="Ovrebo C."/>
            <person name="Racz N."/>
            <person name="Riley R."/>
            <person name="Savchenko A."/>
            <person name="Shiryaev A."/>
            <person name="Soop K."/>
            <person name="Spirin V."/>
            <person name="Szebenyi C."/>
            <person name="Tomsovsky M."/>
            <person name="Tulloss R.E."/>
            <person name="Uehling J."/>
            <person name="Grigoriev I.V."/>
            <person name="Vagvolgyi C."/>
            <person name="Papp T."/>
            <person name="Martin F.M."/>
            <person name="Miettinen O."/>
            <person name="Hibbett D.S."/>
            <person name="Nagy L.G."/>
        </authorList>
    </citation>
    <scope>NUCLEOTIDE SEQUENCE [LARGE SCALE GENOMIC DNA]</scope>
    <source>
        <strain evidence="1 2">FP101781</strain>
    </source>
</reference>
<evidence type="ECO:0000313" key="2">
    <source>
        <dbReference type="Proteomes" id="UP000298030"/>
    </source>
</evidence>
<accession>A0A4Y7SFY3</accession>
<gene>
    <name evidence="1" type="ORF">FA13DRAFT_202218</name>
</gene>
<organism evidence="1 2">
    <name type="scientific">Coprinellus micaceus</name>
    <name type="common">Glistening ink-cap mushroom</name>
    <name type="synonym">Coprinus micaceus</name>
    <dbReference type="NCBI Taxonomy" id="71717"/>
    <lineage>
        <taxon>Eukaryota</taxon>
        <taxon>Fungi</taxon>
        <taxon>Dikarya</taxon>
        <taxon>Basidiomycota</taxon>
        <taxon>Agaricomycotina</taxon>
        <taxon>Agaricomycetes</taxon>
        <taxon>Agaricomycetidae</taxon>
        <taxon>Agaricales</taxon>
        <taxon>Agaricineae</taxon>
        <taxon>Psathyrellaceae</taxon>
        <taxon>Coprinellus</taxon>
    </lineage>
</organism>
<dbReference type="Proteomes" id="UP000298030">
    <property type="component" value="Unassembled WGS sequence"/>
</dbReference>
<sequence length="174" mass="19143">MGWEPGPARIHQLPPNPCPSSTHLANCISVDADRRRLRRLCGFSLRPSGRHVPSSGGFPLACFPDDPGTSPEDNRTCSAILGLLQMRPHPTGAPPRTPHPRPIPDFSTRWTPRAARMMPSTRQPPGQTSVCSFLSGRRYQGSSYLRGSGKALKPVLLFSMDNAPHTNAWYLLPR</sequence>
<keyword evidence="2" id="KW-1185">Reference proteome</keyword>
<dbReference type="AlphaFoldDB" id="A0A4Y7SFY3"/>
<proteinExistence type="predicted"/>
<dbReference type="EMBL" id="QPFP01000132">
    <property type="protein sequence ID" value="TEB20779.1"/>
    <property type="molecule type" value="Genomic_DNA"/>
</dbReference>
<name>A0A4Y7SFY3_COPMI</name>